<keyword evidence="4" id="KW-0735">Signal-anchor</keyword>
<evidence type="ECO:0000256" key="2">
    <source>
        <dbReference type="ARBA" id="ARBA00022679"/>
    </source>
</evidence>
<comment type="subcellular location">
    <subcellularLocation>
        <location evidence="1">Golgi apparatus membrane</location>
        <topology evidence="1">Single-pass type II membrane protein</topology>
    </subcellularLocation>
</comment>
<dbReference type="SUPFAM" id="SSF52540">
    <property type="entry name" value="P-loop containing nucleoside triphosphate hydrolases"/>
    <property type="match status" value="1"/>
</dbReference>
<organism evidence="9 10">
    <name type="scientific">Gloeocapsopsis crepidinum LEGE 06123</name>
    <dbReference type="NCBI Taxonomy" id="588587"/>
    <lineage>
        <taxon>Bacteria</taxon>
        <taxon>Bacillati</taxon>
        <taxon>Cyanobacteriota</taxon>
        <taxon>Cyanophyceae</taxon>
        <taxon>Oscillatoriophycideae</taxon>
        <taxon>Chroococcales</taxon>
        <taxon>Chroococcaceae</taxon>
        <taxon>Gloeocapsopsis</taxon>
    </lineage>
</organism>
<evidence type="ECO:0000256" key="6">
    <source>
        <dbReference type="ARBA" id="ARBA00023034"/>
    </source>
</evidence>
<keyword evidence="3" id="KW-0812">Transmembrane</keyword>
<reference evidence="9 10" key="1">
    <citation type="submission" date="2020-10" db="EMBL/GenBank/DDBJ databases">
        <authorList>
            <person name="Castelo-Branco R."/>
            <person name="Eusebio N."/>
            <person name="Adriana R."/>
            <person name="Vieira A."/>
            <person name="Brugerolle De Fraissinette N."/>
            <person name="Rezende De Castro R."/>
            <person name="Schneider M.P."/>
            <person name="Vasconcelos V."/>
            <person name="Leao P.N."/>
        </authorList>
    </citation>
    <scope>NUCLEOTIDE SEQUENCE [LARGE SCALE GENOMIC DNA]</scope>
    <source>
        <strain evidence="9 10">LEGE 06123</strain>
    </source>
</reference>
<dbReference type="PANTHER" id="PTHR12129:SF15">
    <property type="entry name" value="URONYL 2-SULFOTRANSFERASE"/>
    <property type="match status" value="1"/>
</dbReference>
<evidence type="ECO:0000256" key="1">
    <source>
        <dbReference type="ARBA" id="ARBA00004323"/>
    </source>
</evidence>
<sequence>MPSFEKAVKYLDVLTSISNNFLDGSLQENIVYVHLHKCGGTSITQAIKSCYHHLGSILDENTFHLNGQAASSAAQKIISQIDLSSETTAAYSDYLIAKFREDLLLYYMCQPNIKYIAGHFAFSNTAYQYFAKKYAFVTVLREPVKRWISAYFYNRYKKHQLEGEFSDFLKSDSAIKGGCLYVKSIGGLDKSGDYSSQKAIARAKENLHKFKVVGCLEYTPDFLNQFEKKFGKKLKIRRFNQSPKPKKIQQAVVTPEIEKKIREICQPDIEVYQYALENFVKKAT</sequence>
<evidence type="ECO:0000313" key="9">
    <source>
        <dbReference type="EMBL" id="MBE9191003.1"/>
    </source>
</evidence>
<evidence type="ECO:0000313" key="10">
    <source>
        <dbReference type="Proteomes" id="UP000651156"/>
    </source>
</evidence>
<dbReference type="EMBL" id="JADEWN010000025">
    <property type="protein sequence ID" value="MBE9191003.1"/>
    <property type="molecule type" value="Genomic_DNA"/>
</dbReference>
<keyword evidence="6" id="KW-0333">Golgi apparatus</keyword>
<dbReference type="Proteomes" id="UP000651156">
    <property type="component" value="Unassembled WGS sequence"/>
</dbReference>
<evidence type="ECO:0000256" key="7">
    <source>
        <dbReference type="ARBA" id="ARBA00023136"/>
    </source>
</evidence>
<keyword evidence="5" id="KW-1133">Transmembrane helix</keyword>
<protein>
    <submittedName>
        <fullName evidence="9">Sulfotransferase family 2 domain-containing protein</fullName>
    </submittedName>
</protein>
<accession>A0ABR9UUL6</accession>
<dbReference type="Gene3D" id="3.40.50.300">
    <property type="entry name" value="P-loop containing nucleotide triphosphate hydrolases"/>
    <property type="match status" value="1"/>
</dbReference>
<evidence type="ECO:0000256" key="5">
    <source>
        <dbReference type="ARBA" id="ARBA00022989"/>
    </source>
</evidence>
<keyword evidence="10" id="KW-1185">Reference proteome</keyword>
<comment type="caution">
    <text evidence="9">The sequence shown here is derived from an EMBL/GenBank/DDBJ whole genome shotgun (WGS) entry which is preliminary data.</text>
</comment>
<name>A0ABR9UUL6_9CHRO</name>
<keyword evidence="8" id="KW-0325">Glycoprotein</keyword>
<keyword evidence="7" id="KW-0472">Membrane</keyword>
<evidence type="ECO:0000256" key="3">
    <source>
        <dbReference type="ARBA" id="ARBA00022692"/>
    </source>
</evidence>
<evidence type="ECO:0000256" key="4">
    <source>
        <dbReference type="ARBA" id="ARBA00022968"/>
    </source>
</evidence>
<proteinExistence type="predicted"/>
<gene>
    <name evidence="9" type="ORF">IQ230_11695</name>
</gene>
<evidence type="ECO:0000256" key="8">
    <source>
        <dbReference type="ARBA" id="ARBA00023180"/>
    </source>
</evidence>
<dbReference type="InterPro" id="IPR007734">
    <property type="entry name" value="Heparan_SO4_2-O-STrfase"/>
</dbReference>
<keyword evidence="2" id="KW-0808">Transferase</keyword>
<dbReference type="PANTHER" id="PTHR12129">
    <property type="entry name" value="HEPARAN SULFATE 2-O-SULFOTRANSFERASE"/>
    <property type="match status" value="1"/>
</dbReference>
<dbReference type="RefSeq" id="WP_228054787.1">
    <property type="nucleotide sequence ID" value="NZ_CAWPMZ010000051.1"/>
</dbReference>
<dbReference type="InterPro" id="IPR027417">
    <property type="entry name" value="P-loop_NTPase"/>
</dbReference>